<dbReference type="Proteomes" id="UP000326759">
    <property type="component" value="Unassembled WGS sequence"/>
</dbReference>
<dbReference type="AlphaFoldDB" id="A0A5N5SQN5"/>
<protein>
    <submittedName>
        <fullName evidence="2">Uncharacterized protein</fullName>
    </submittedName>
</protein>
<feature type="region of interest" description="Disordered" evidence="1">
    <location>
        <begin position="135"/>
        <end position="179"/>
    </location>
</feature>
<gene>
    <name evidence="2" type="ORF">Anas_05146</name>
</gene>
<name>A0A5N5SQN5_9CRUS</name>
<feature type="compositionally biased region" description="Polar residues" evidence="1">
    <location>
        <begin position="306"/>
        <end position="317"/>
    </location>
</feature>
<comment type="caution">
    <text evidence="2">The sequence shown here is derived from an EMBL/GenBank/DDBJ whole genome shotgun (WGS) entry which is preliminary data.</text>
</comment>
<evidence type="ECO:0000256" key="1">
    <source>
        <dbReference type="SAM" id="MobiDB-lite"/>
    </source>
</evidence>
<keyword evidence="3" id="KW-1185">Reference proteome</keyword>
<proteinExistence type="predicted"/>
<reference evidence="2 3" key="1">
    <citation type="journal article" date="2019" name="PLoS Biol.">
        <title>Sex chromosomes control vertical transmission of feminizing Wolbachia symbionts in an isopod.</title>
        <authorList>
            <person name="Becking T."/>
            <person name="Chebbi M.A."/>
            <person name="Giraud I."/>
            <person name="Moumen B."/>
            <person name="Laverre T."/>
            <person name="Caubet Y."/>
            <person name="Peccoud J."/>
            <person name="Gilbert C."/>
            <person name="Cordaux R."/>
        </authorList>
    </citation>
    <scope>NUCLEOTIDE SEQUENCE [LARGE SCALE GENOMIC DNA]</scope>
    <source>
        <strain evidence="2">ANa2</strain>
        <tissue evidence="2">Whole body excluding digestive tract and cuticle</tissue>
    </source>
</reference>
<feature type="region of interest" description="Disordered" evidence="1">
    <location>
        <begin position="285"/>
        <end position="320"/>
    </location>
</feature>
<organism evidence="2 3">
    <name type="scientific">Armadillidium nasatum</name>
    <dbReference type="NCBI Taxonomy" id="96803"/>
    <lineage>
        <taxon>Eukaryota</taxon>
        <taxon>Metazoa</taxon>
        <taxon>Ecdysozoa</taxon>
        <taxon>Arthropoda</taxon>
        <taxon>Crustacea</taxon>
        <taxon>Multicrustacea</taxon>
        <taxon>Malacostraca</taxon>
        <taxon>Eumalacostraca</taxon>
        <taxon>Peracarida</taxon>
        <taxon>Isopoda</taxon>
        <taxon>Oniscidea</taxon>
        <taxon>Crinocheta</taxon>
        <taxon>Armadillidiidae</taxon>
        <taxon>Armadillidium</taxon>
    </lineage>
</organism>
<evidence type="ECO:0000313" key="2">
    <source>
        <dbReference type="EMBL" id="KAB7496297.1"/>
    </source>
</evidence>
<sequence>MAYETGIPYRSTELSQPKPFLLYSNETDKSGYESHLNHKKLKPLALLTPIKDLSQKISPSVEPHPTLVDRDEQDINFGGGNITGRNEEGLPLLPPIDPFDYSYDDKDIVANQFYNKAPKITTPTFKTSVLGPFLENTTTEPLDESYRTNTSKRPSTVSDVQDLNGNLESSSKDPTLLNDTSVNRKFDNNNLHTEVNQNIENIPQTNRTYYSRVVTNPPYTHQVYLRPEPISPDKIHELLLQQRNKTSDENNKDGSSTSNNQSNELYKQKLIFDFLNSISSKFENNNKPLEEDSESENRSFKPSLIDSISNNDTNKSKPIQPLIDKIGDDLNNTENLAKNLPAKLNTLLKLYVVKLIQDHNSTEFMNIIGNADNFTSINPKVNLSNNEYSLLRDSLESVNEGLVNLDEVLESLYANVTSDLNNRNQTENNTKMDMEFSELKEDLNQMYLQKLLNTIKNSSSDYNNSLNSSCENEKENNCLNDFLNKLKNQKINSGTFIKFKPIV</sequence>
<evidence type="ECO:0000313" key="3">
    <source>
        <dbReference type="Proteomes" id="UP000326759"/>
    </source>
</evidence>
<dbReference type="EMBL" id="SEYY01021523">
    <property type="protein sequence ID" value="KAB7496297.1"/>
    <property type="molecule type" value="Genomic_DNA"/>
</dbReference>
<feature type="compositionally biased region" description="Polar residues" evidence="1">
    <location>
        <begin position="147"/>
        <end position="179"/>
    </location>
</feature>
<accession>A0A5N5SQN5</accession>